<dbReference type="PANTHER" id="PTHR34386">
    <property type="entry name" value="GLUTAREDOXIN"/>
    <property type="match status" value="1"/>
</dbReference>
<dbReference type="InterPro" id="IPR002109">
    <property type="entry name" value="Glutaredoxin"/>
</dbReference>
<dbReference type="InterPro" id="IPR051548">
    <property type="entry name" value="Grx-like_ET"/>
</dbReference>
<dbReference type="InterPro" id="IPR036249">
    <property type="entry name" value="Thioredoxin-like_sf"/>
</dbReference>
<comment type="caution">
    <text evidence="2">The sequence shown here is derived from an EMBL/GenBank/DDBJ whole genome shotgun (WGS) entry which is preliminary data.</text>
</comment>
<dbReference type="EMBL" id="VSSQ01079926">
    <property type="protein sequence ID" value="MPN29303.1"/>
    <property type="molecule type" value="Genomic_DNA"/>
</dbReference>
<protein>
    <submittedName>
        <fullName evidence="2">Glutaredoxin 3</fullName>
    </submittedName>
</protein>
<dbReference type="GO" id="GO:0045454">
    <property type="term" value="P:cell redox homeostasis"/>
    <property type="evidence" value="ECO:0007669"/>
    <property type="project" value="TreeGrafter"/>
</dbReference>
<dbReference type="PROSITE" id="PS51354">
    <property type="entry name" value="GLUTAREDOXIN_2"/>
    <property type="match status" value="1"/>
</dbReference>
<organism evidence="2">
    <name type="scientific">bioreactor metagenome</name>
    <dbReference type="NCBI Taxonomy" id="1076179"/>
    <lineage>
        <taxon>unclassified sequences</taxon>
        <taxon>metagenomes</taxon>
        <taxon>ecological metagenomes</taxon>
    </lineage>
</organism>
<proteinExistence type="predicted"/>
<dbReference type="Gene3D" id="3.40.30.10">
    <property type="entry name" value="Glutaredoxin"/>
    <property type="match status" value="1"/>
</dbReference>
<gene>
    <name evidence="2" type="primary">grxC_10</name>
    <name evidence="2" type="ORF">SDC9_176755</name>
</gene>
<sequence length="76" mass="8697">MKKVEIYSSDSCGYCHEAKAFFKEQNVEYIEHNISKDMEARKALMKKGYMSVPVIIIDGEEFVGFEKDKIASALNL</sequence>
<dbReference type="PANTHER" id="PTHR34386:SF1">
    <property type="entry name" value="GLUTAREDOXIN-LIKE PROTEIN NRDH"/>
    <property type="match status" value="1"/>
</dbReference>
<dbReference type="GO" id="GO:0009055">
    <property type="term" value="F:electron transfer activity"/>
    <property type="evidence" value="ECO:0007669"/>
    <property type="project" value="TreeGrafter"/>
</dbReference>
<dbReference type="SUPFAM" id="SSF52833">
    <property type="entry name" value="Thioredoxin-like"/>
    <property type="match status" value="1"/>
</dbReference>
<reference evidence="2" key="1">
    <citation type="submission" date="2019-08" db="EMBL/GenBank/DDBJ databases">
        <authorList>
            <person name="Kucharzyk K."/>
            <person name="Murdoch R.W."/>
            <person name="Higgins S."/>
            <person name="Loffler F."/>
        </authorList>
    </citation>
    <scope>NUCLEOTIDE SEQUENCE</scope>
</reference>
<name>A0A645H098_9ZZZZ</name>
<accession>A0A645H098</accession>
<dbReference type="InterPro" id="IPR004045">
    <property type="entry name" value="Glutathione_S-Trfase_N"/>
</dbReference>
<evidence type="ECO:0000259" key="1">
    <source>
        <dbReference type="PROSITE" id="PS50404"/>
    </source>
</evidence>
<dbReference type="Pfam" id="PF00462">
    <property type="entry name" value="Glutaredoxin"/>
    <property type="match status" value="1"/>
</dbReference>
<evidence type="ECO:0000313" key="2">
    <source>
        <dbReference type="EMBL" id="MPN29303.1"/>
    </source>
</evidence>
<feature type="domain" description="GST N-terminal" evidence="1">
    <location>
        <begin position="2"/>
        <end position="76"/>
    </location>
</feature>
<dbReference type="AlphaFoldDB" id="A0A645H098"/>
<dbReference type="PROSITE" id="PS50404">
    <property type="entry name" value="GST_NTER"/>
    <property type="match status" value="1"/>
</dbReference>
<dbReference type="CDD" id="cd02976">
    <property type="entry name" value="NrdH"/>
    <property type="match status" value="1"/>
</dbReference>